<dbReference type="PANTHER" id="PTHR19303:SF73">
    <property type="entry name" value="PROTEIN PDC2"/>
    <property type="match status" value="1"/>
</dbReference>
<keyword evidence="1" id="KW-0238">DNA-binding</keyword>
<protein>
    <recommendedName>
        <fullName evidence="2">HTH CENPB-type domain-containing protein</fullName>
    </recommendedName>
</protein>
<sequence>MEIKATEKDNLSAKQIKDIAEKLGKTDFYASNGWLESFGKRHGKSFKAVCGEAGDVSDETVNTWIKKIEKLIVGYEPQNIANADESVTFFRDLPTKSLCIKKAKCTGGKQSKERL</sequence>
<keyword evidence="4" id="KW-1185">Reference proteome</keyword>
<dbReference type="EMBL" id="BGPR01009153">
    <property type="protein sequence ID" value="GBN38272.1"/>
    <property type="molecule type" value="Genomic_DNA"/>
</dbReference>
<reference evidence="3 4" key="1">
    <citation type="journal article" date="2019" name="Sci. Rep.">
        <title>Orb-weaving spider Araneus ventricosus genome elucidates the spidroin gene catalogue.</title>
        <authorList>
            <person name="Kono N."/>
            <person name="Nakamura H."/>
            <person name="Ohtoshi R."/>
            <person name="Moran D.A.P."/>
            <person name="Shinohara A."/>
            <person name="Yoshida Y."/>
            <person name="Fujiwara M."/>
            <person name="Mori M."/>
            <person name="Tomita M."/>
            <person name="Arakawa K."/>
        </authorList>
    </citation>
    <scope>NUCLEOTIDE SEQUENCE [LARGE SCALE GENOMIC DNA]</scope>
</reference>
<gene>
    <name evidence="3" type="ORF">AVEN_244998_1</name>
</gene>
<evidence type="ECO:0000313" key="3">
    <source>
        <dbReference type="EMBL" id="GBN38272.1"/>
    </source>
</evidence>
<dbReference type="GO" id="GO:0003677">
    <property type="term" value="F:DNA binding"/>
    <property type="evidence" value="ECO:0007669"/>
    <property type="project" value="UniProtKB-KW"/>
</dbReference>
<name>A0A4Y2NH90_ARAVE</name>
<dbReference type="InterPro" id="IPR006600">
    <property type="entry name" value="HTH_CenpB_DNA-bd_dom"/>
</dbReference>
<dbReference type="AlphaFoldDB" id="A0A4Y2NH90"/>
<dbReference type="PROSITE" id="PS51253">
    <property type="entry name" value="HTH_CENPB"/>
    <property type="match status" value="1"/>
</dbReference>
<dbReference type="Proteomes" id="UP000499080">
    <property type="component" value="Unassembled WGS sequence"/>
</dbReference>
<dbReference type="GO" id="GO:0005634">
    <property type="term" value="C:nucleus"/>
    <property type="evidence" value="ECO:0007669"/>
    <property type="project" value="TreeGrafter"/>
</dbReference>
<evidence type="ECO:0000259" key="2">
    <source>
        <dbReference type="PROSITE" id="PS51253"/>
    </source>
</evidence>
<dbReference type="Pfam" id="PF03221">
    <property type="entry name" value="HTH_Tnp_Tc5"/>
    <property type="match status" value="1"/>
</dbReference>
<evidence type="ECO:0000256" key="1">
    <source>
        <dbReference type="ARBA" id="ARBA00023125"/>
    </source>
</evidence>
<comment type="caution">
    <text evidence="3">The sequence shown here is derived from an EMBL/GenBank/DDBJ whole genome shotgun (WGS) entry which is preliminary data.</text>
</comment>
<feature type="domain" description="HTH CENPB-type" evidence="2">
    <location>
        <begin position="1"/>
        <end position="48"/>
    </location>
</feature>
<dbReference type="Gene3D" id="1.10.10.60">
    <property type="entry name" value="Homeodomain-like"/>
    <property type="match status" value="1"/>
</dbReference>
<proteinExistence type="predicted"/>
<dbReference type="OrthoDB" id="6430249at2759"/>
<dbReference type="InterPro" id="IPR050863">
    <property type="entry name" value="CenT-Element_Derived"/>
</dbReference>
<organism evidence="3 4">
    <name type="scientific">Araneus ventricosus</name>
    <name type="common">Orbweaver spider</name>
    <name type="synonym">Epeira ventricosa</name>
    <dbReference type="NCBI Taxonomy" id="182803"/>
    <lineage>
        <taxon>Eukaryota</taxon>
        <taxon>Metazoa</taxon>
        <taxon>Ecdysozoa</taxon>
        <taxon>Arthropoda</taxon>
        <taxon>Chelicerata</taxon>
        <taxon>Arachnida</taxon>
        <taxon>Araneae</taxon>
        <taxon>Araneomorphae</taxon>
        <taxon>Entelegynae</taxon>
        <taxon>Araneoidea</taxon>
        <taxon>Araneidae</taxon>
        <taxon>Araneus</taxon>
    </lineage>
</organism>
<evidence type="ECO:0000313" key="4">
    <source>
        <dbReference type="Proteomes" id="UP000499080"/>
    </source>
</evidence>
<accession>A0A4Y2NH90</accession>
<dbReference type="PANTHER" id="PTHR19303">
    <property type="entry name" value="TRANSPOSON"/>
    <property type="match status" value="1"/>
</dbReference>